<dbReference type="InterPro" id="IPR027417">
    <property type="entry name" value="P-loop_NTPase"/>
</dbReference>
<dbReference type="EMBL" id="LBWG01000015">
    <property type="protein sequence ID" value="KKR03965.1"/>
    <property type="molecule type" value="Genomic_DNA"/>
</dbReference>
<comment type="caution">
    <text evidence="1">The sequence shown here is derived from an EMBL/GenBank/DDBJ whole genome shotgun (WGS) entry which is preliminary data.</text>
</comment>
<evidence type="ECO:0008006" key="3">
    <source>
        <dbReference type="Google" id="ProtNLM"/>
    </source>
</evidence>
<feature type="non-terminal residue" evidence="1">
    <location>
        <position position="380"/>
    </location>
</feature>
<reference evidence="1 2" key="1">
    <citation type="journal article" date="2015" name="Nature">
        <title>rRNA introns, odd ribosomes, and small enigmatic genomes across a large radiation of phyla.</title>
        <authorList>
            <person name="Brown C.T."/>
            <person name="Hug L.A."/>
            <person name="Thomas B.C."/>
            <person name="Sharon I."/>
            <person name="Castelle C.J."/>
            <person name="Singh A."/>
            <person name="Wilkins M.J."/>
            <person name="Williams K.H."/>
            <person name="Banfield J.F."/>
        </authorList>
    </citation>
    <scope>NUCLEOTIDE SEQUENCE [LARGE SCALE GENOMIC DNA]</scope>
</reference>
<protein>
    <recommendedName>
        <fullName evidence="3">AAA-ATPase-like domain-containing protein</fullName>
    </recommendedName>
</protein>
<evidence type="ECO:0000313" key="1">
    <source>
        <dbReference type="EMBL" id="KKR03965.1"/>
    </source>
</evidence>
<organism evidence="1 2">
    <name type="scientific">Candidatus Uhrbacteria bacterium GW2011_GWF2_39_13</name>
    <dbReference type="NCBI Taxonomy" id="1618995"/>
    <lineage>
        <taxon>Bacteria</taxon>
        <taxon>Candidatus Uhriibacteriota</taxon>
    </lineage>
</organism>
<accession>A0A0G0Q0N1</accession>
<sequence length="380" mass="43779">MEKEFNVTGSCNPQKHYMVDIAHKFDEVMKLIEKGKYFTINRPRQYGKTTMLNMLFNNLSKNEYLTIFLSFEGVGDIIFENESAFSAAFVRMFLRELNSLSQKITDDFSKCALNVSNLETLSEAVSIFARELGKRIVILIDEVDKSSNNQLFVSFLGMLRDKYLRRDRGEKTFHSVVLAGVYDVKSLKLKIRKDTETKLNSPWNIAADFNVDMSFNPAEIKTMLVSYAKDKKVKMDLNAISNRIYYYTSGYPFLVSKICKNIDEEEAGQNPDFNPKHWRLEDVDWSFRWLTRPMYTTTNFDDMIKNLENNKDLFALVRAVSVEGKEVSAAADNPVVNLGITYGILSANEDKIVVSNRVYEQRIATYMQSKQETSELKDCS</sequence>
<gene>
    <name evidence="1" type="ORF">UT30_C0015G0001</name>
</gene>
<proteinExistence type="predicted"/>
<dbReference type="SUPFAM" id="SSF52540">
    <property type="entry name" value="P-loop containing nucleoside triphosphate hydrolases"/>
    <property type="match status" value="1"/>
</dbReference>
<dbReference type="Proteomes" id="UP000033935">
    <property type="component" value="Unassembled WGS sequence"/>
</dbReference>
<name>A0A0G0Q0N1_9BACT</name>
<dbReference type="AlphaFoldDB" id="A0A0G0Q0N1"/>
<dbReference type="Pfam" id="PF14516">
    <property type="entry name" value="AAA_35"/>
    <property type="match status" value="1"/>
</dbReference>
<dbReference type="Gene3D" id="3.40.50.300">
    <property type="entry name" value="P-loop containing nucleotide triphosphate hydrolases"/>
    <property type="match status" value="1"/>
</dbReference>
<evidence type="ECO:0000313" key="2">
    <source>
        <dbReference type="Proteomes" id="UP000033935"/>
    </source>
</evidence>